<dbReference type="CDD" id="cd16345">
    <property type="entry name" value="LMWP_ArsC"/>
    <property type="match status" value="1"/>
</dbReference>
<dbReference type="RefSeq" id="WP_189570520.1">
    <property type="nucleotide sequence ID" value="NZ_BMXI01000010.1"/>
</dbReference>
<dbReference type="SMART" id="SM00226">
    <property type="entry name" value="LMWPc"/>
    <property type="match status" value="1"/>
</dbReference>
<reference evidence="3" key="1">
    <citation type="journal article" date="2014" name="Int. J. Syst. Evol. Microbiol.">
        <title>Complete genome sequence of Corynebacterium casei LMG S-19264T (=DSM 44701T), isolated from a smear-ripened cheese.</title>
        <authorList>
            <consortium name="US DOE Joint Genome Institute (JGI-PGF)"/>
            <person name="Walter F."/>
            <person name="Albersmeier A."/>
            <person name="Kalinowski J."/>
            <person name="Ruckert C."/>
        </authorList>
    </citation>
    <scope>NUCLEOTIDE SEQUENCE</scope>
    <source>
        <strain evidence="3">KCTC 12988</strain>
    </source>
</reference>
<dbReference type="EMBL" id="BMXI01000010">
    <property type="protein sequence ID" value="GHC57632.1"/>
    <property type="molecule type" value="Genomic_DNA"/>
</dbReference>
<dbReference type="InterPro" id="IPR023485">
    <property type="entry name" value="Ptyr_pPase"/>
</dbReference>
<evidence type="ECO:0000256" key="1">
    <source>
        <dbReference type="ARBA" id="ARBA00022849"/>
    </source>
</evidence>
<protein>
    <submittedName>
        <fullName evidence="3">Arsenate reductase</fullName>
    </submittedName>
</protein>
<evidence type="ECO:0000313" key="3">
    <source>
        <dbReference type="EMBL" id="GHC57632.1"/>
    </source>
</evidence>
<sequence length="148" mass="16382">MTLPEKHRRHILILCTGNSCRSHMAEAVLKKELGKLAQVSSAGSHPSGEVHPLAIQVMAETGYDLTDHTSKSWNEFLEHGVDTVITVCGDAAETCPLFPGQVHRHHWGFDDPAHAVGTQEEKLAEFRRIRDQITLVFKAYAEGLSESL</sequence>
<dbReference type="InterPro" id="IPR036196">
    <property type="entry name" value="Ptyr_pPase_sf"/>
</dbReference>
<reference evidence="3" key="2">
    <citation type="submission" date="2020-09" db="EMBL/GenBank/DDBJ databases">
        <authorList>
            <person name="Sun Q."/>
            <person name="Kim S."/>
        </authorList>
    </citation>
    <scope>NUCLEOTIDE SEQUENCE</scope>
    <source>
        <strain evidence="3">KCTC 12988</strain>
    </source>
</reference>
<dbReference type="PANTHER" id="PTHR43428">
    <property type="entry name" value="ARSENATE REDUCTASE"/>
    <property type="match status" value="1"/>
</dbReference>
<accession>A0A918WJK6</accession>
<dbReference type="PANTHER" id="PTHR43428:SF1">
    <property type="entry name" value="ARSENATE REDUCTASE"/>
    <property type="match status" value="1"/>
</dbReference>
<dbReference type="Gene3D" id="3.40.50.2300">
    <property type="match status" value="1"/>
</dbReference>
<comment type="caution">
    <text evidence="3">The sequence shown here is derived from an EMBL/GenBank/DDBJ whole genome shotgun (WGS) entry which is preliminary data.</text>
</comment>
<feature type="domain" description="Phosphotyrosine protein phosphatase I" evidence="2">
    <location>
        <begin position="9"/>
        <end position="143"/>
    </location>
</feature>
<proteinExistence type="predicted"/>
<keyword evidence="1" id="KW-0059">Arsenical resistance</keyword>
<dbReference type="SUPFAM" id="SSF52788">
    <property type="entry name" value="Phosphotyrosine protein phosphatases I"/>
    <property type="match status" value="1"/>
</dbReference>
<dbReference type="AlphaFoldDB" id="A0A918WJK6"/>
<evidence type="ECO:0000259" key="2">
    <source>
        <dbReference type="SMART" id="SM00226"/>
    </source>
</evidence>
<name>A0A918WJK6_9BACT</name>
<evidence type="ECO:0000313" key="4">
    <source>
        <dbReference type="Proteomes" id="UP000644507"/>
    </source>
</evidence>
<keyword evidence="4" id="KW-1185">Reference proteome</keyword>
<gene>
    <name evidence="3" type="primary">arsC</name>
    <name evidence="3" type="ORF">GCM10007100_25770</name>
</gene>
<dbReference type="Proteomes" id="UP000644507">
    <property type="component" value="Unassembled WGS sequence"/>
</dbReference>
<organism evidence="3 4">
    <name type="scientific">Roseibacillus persicicus</name>
    <dbReference type="NCBI Taxonomy" id="454148"/>
    <lineage>
        <taxon>Bacteria</taxon>
        <taxon>Pseudomonadati</taxon>
        <taxon>Verrucomicrobiota</taxon>
        <taxon>Verrucomicrobiia</taxon>
        <taxon>Verrucomicrobiales</taxon>
        <taxon>Verrucomicrobiaceae</taxon>
        <taxon>Roseibacillus</taxon>
    </lineage>
</organism>
<dbReference type="GO" id="GO:0046685">
    <property type="term" value="P:response to arsenic-containing substance"/>
    <property type="evidence" value="ECO:0007669"/>
    <property type="project" value="UniProtKB-KW"/>
</dbReference>
<dbReference type="Pfam" id="PF01451">
    <property type="entry name" value="LMWPc"/>
    <property type="match status" value="1"/>
</dbReference>